<reference evidence="1 2" key="1">
    <citation type="submission" date="2023-12" db="EMBL/GenBank/DDBJ databases">
        <title>Pseudomonas machongensis sp. nov., isolated from wilted pepper plants (Capsicum annuum).</title>
        <authorList>
            <person name="Qiu M."/>
            <person name="Li Y."/>
            <person name="Liu Q."/>
            <person name="Zhang X."/>
            <person name="Huang Y."/>
            <person name="Guo R."/>
            <person name="Hu M."/>
            <person name="Zhou J."/>
            <person name="Zhou X."/>
        </authorList>
    </citation>
    <scope>NUCLEOTIDE SEQUENCE [LARGE SCALE GENOMIC DNA]</scope>
    <source>
        <strain evidence="1 2">MH2</strain>
    </source>
</reference>
<dbReference type="EMBL" id="JAYFUI010000036">
    <property type="protein sequence ID" value="MEA5670032.1"/>
    <property type="molecule type" value="Genomic_DNA"/>
</dbReference>
<organism evidence="1 2">
    <name type="scientific">Pseudomonas machongensis</name>
    <dbReference type="NCBI Taxonomy" id="3110229"/>
    <lineage>
        <taxon>Bacteria</taxon>
        <taxon>Pseudomonadati</taxon>
        <taxon>Pseudomonadota</taxon>
        <taxon>Gammaproteobacteria</taxon>
        <taxon>Pseudomonadales</taxon>
        <taxon>Pseudomonadaceae</taxon>
        <taxon>Pseudomonas</taxon>
    </lineage>
</organism>
<gene>
    <name evidence="1" type="ORF">VA602_01620</name>
</gene>
<dbReference type="RefSeq" id="WP_323452302.1">
    <property type="nucleotide sequence ID" value="NZ_JAYFUI010000036.1"/>
</dbReference>
<evidence type="ECO:0000313" key="1">
    <source>
        <dbReference type="EMBL" id="MEA5670032.1"/>
    </source>
</evidence>
<comment type="caution">
    <text evidence="1">The sequence shown here is derived from an EMBL/GenBank/DDBJ whole genome shotgun (WGS) entry which is preliminary data.</text>
</comment>
<keyword evidence="2" id="KW-1185">Reference proteome</keyword>
<name>A0ABU5V9W7_9PSED</name>
<sequence>MKKIVPDPPAQPLHRPLFIINPDMPATDALVHLIQLMHGIEDTLDEYCCANAGLPGNGMLVNAAHSVQMGRLLAEHVLGDGNRR</sequence>
<evidence type="ECO:0000313" key="2">
    <source>
        <dbReference type="Proteomes" id="UP001302573"/>
    </source>
</evidence>
<protein>
    <recommendedName>
        <fullName evidence="3">DUF3077 domain-containing protein</fullName>
    </recommendedName>
</protein>
<accession>A0ABU5V9W7</accession>
<proteinExistence type="predicted"/>
<dbReference type="Proteomes" id="UP001302573">
    <property type="component" value="Unassembled WGS sequence"/>
</dbReference>
<evidence type="ECO:0008006" key="3">
    <source>
        <dbReference type="Google" id="ProtNLM"/>
    </source>
</evidence>